<dbReference type="AlphaFoldDB" id="A0A1G5CPQ6"/>
<dbReference type="RefSeq" id="WP_091540061.1">
    <property type="nucleotide sequence ID" value="NZ_FMUS01000003.1"/>
</dbReference>
<gene>
    <name evidence="2" type="ORF">SAMN03080606_00727</name>
</gene>
<evidence type="ECO:0000313" key="2">
    <source>
        <dbReference type="EMBL" id="SCY04344.1"/>
    </source>
</evidence>
<keyword evidence="3" id="KW-1185">Reference proteome</keyword>
<dbReference type="Proteomes" id="UP000198636">
    <property type="component" value="Unassembled WGS sequence"/>
</dbReference>
<feature type="transmembrane region" description="Helical" evidence="1">
    <location>
        <begin position="7"/>
        <end position="24"/>
    </location>
</feature>
<name>A0A1G5CPQ6_9FIRM</name>
<sequence>MNKKYKTYITPILSIILMVMLISGCTTIKEEDINVDRQGQVEELKIEEIILPYYCGGVAYAPEGVKVIYLPESSKDNNKITVKFNKELSDENIMNLYYIQTGGIVPIISMENKLPAPRPFERYRIKDNTIEIGDNWKGNYLPPMMFSGLFLPKELLGKDGSKLENDMALFFSLGIPSPHGQFLEINAVMEDSLTPTLVIPMYSENSLWNNLSNHNPKVGYVIKTSADIYNDKELTERNDEISFGANVELIEKYDDYYYVYYYLPRDIEDPKHFSYHTLQYNMNIFDSEHVIKREGYVKSDDLGLIEPFDNKGCKIIVYTTGLRTINGTLELYIGNTLYPYSGAGYRLYHVENDTEIRSDEVLNRINNIHINALELNSYLSVDGMLGDGYSGGYLDENNMSMAMEDKRQHEFILDFFKADRQYIMRMFEVYNNFIFDSWNKAASNIEGEKYKEDVDFVLESISKRNYLWYKWSEIDPELKRETYINLIIDNFAATDEEKEEIRNYFRDNEAPLIEQMSNLFVDMVWSRLRENEIEELVNRAFE</sequence>
<evidence type="ECO:0000256" key="1">
    <source>
        <dbReference type="SAM" id="Phobius"/>
    </source>
</evidence>
<accession>A0A1G5CPQ6</accession>
<protein>
    <submittedName>
        <fullName evidence="2">Uncharacterized protein</fullName>
    </submittedName>
</protein>
<keyword evidence="1" id="KW-0812">Transmembrane</keyword>
<evidence type="ECO:0000313" key="3">
    <source>
        <dbReference type="Proteomes" id="UP000198636"/>
    </source>
</evidence>
<reference evidence="2 3" key="1">
    <citation type="submission" date="2016-10" db="EMBL/GenBank/DDBJ databases">
        <authorList>
            <person name="de Groot N.N."/>
        </authorList>
    </citation>
    <scope>NUCLEOTIDE SEQUENCE [LARGE SCALE GENOMIC DNA]</scope>
    <source>
        <strain evidence="2 3">DSM 18978</strain>
    </source>
</reference>
<organism evidence="2 3">
    <name type="scientific">Alkaliphilus peptidifermentans DSM 18978</name>
    <dbReference type="NCBI Taxonomy" id="1120976"/>
    <lineage>
        <taxon>Bacteria</taxon>
        <taxon>Bacillati</taxon>
        <taxon>Bacillota</taxon>
        <taxon>Clostridia</taxon>
        <taxon>Peptostreptococcales</taxon>
        <taxon>Natronincolaceae</taxon>
        <taxon>Alkaliphilus</taxon>
    </lineage>
</organism>
<dbReference type="PROSITE" id="PS51257">
    <property type="entry name" value="PROKAR_LIPOPROTEIN"/>
    <property type="match status" value="1"/>
</dbReference>
<keyword evidence="1" id="KW-0472">Membrane</keyword>
<keyword evidence="1" id="KW-1133">Transmembrane helix</keyword>
<dbReference type="EMBL" id="FMUS01000003">
    <property type="protein sequence ID" value="SCY04344.1"/>
    <property type="molecule type" value="Genomic_DNA"/>
</dbReference>
<proteinExistence type="predicted"/>